<keyword evidence="7" id="KW-0677">Repeat</keyword>
<evidence type="ECO:0000256" key="7">
    <source>
        <dbReference type="ARBA" id="ARBA00022737"/>
    </source>
</evidence>
<keyword evidence="3 16" id="KW-0723">Serine/threonine-protein kinase</keyword>
<dbReference type="STRING" id="8090.ENSORLP00000012962"/>
<protein>
    <recommendedName>
        <fullName evidence="2">protein kinase C</fullName>
        <ecNumber evidence="2">2.7.11.13</ecNumber>
    </recommendedName>
</protein>
<dbReference type="InterPro" id="IPR046349">
    <property type="entry name" value="C1-like_sf"/>
</dbReference>
<dbReference type="eggNOG" id="KOG0694">
    <property type="taxonomic scope" value="Eukaryota"/>
</dbReference>
<name>H2M3F8_ORYLA</name>
<dbReference type="PROSITE" id="PS00108">
    <property type="entry name" value="PROTEIN_KINASE_ST"/>
    <property type="match status" value="1"/>
</dbReference>
<dbReference type="GO" id="GO:0005737">
    <property type="term" value="C:cytoplasm"/>
    <property type="evidence" value="ECO:0000318"/>
    <property type="project" value="GO_Central"/>
</dbReference>
<evidence type="ECO:0000256" key="10">
    <source>
        <dbReference type="ARBA" id="ARBA00022777"/>
    </source>
</evidence>
<dbReference type="InParanoid" id="H2M3F8"/>
<dbReference type="InterPro" id="IPR020454">
    <property type="entry name" value="DAG/PE-bd"/>
</dbReference>
<dbReference type="GO" id="GO:0005634">
    <property type="term" value="C:nucleus"/>
    <property type="evidence" value="ECO:0000318"/>
    <property type="project" value="GO_Central"/>
</dbReference>
<dbReference type="PROSITE" id="PS50011">
    <property type="entry name" value="PROTEIN_KINASE_DOM"/>
    <property type="match status" value="1"/>
</dbReference>
<feature type="binding site" evidence="15">
    <location>
        <position position="178"/>
    </location>
    <ligand>
        <name>ATP</name>
        <dbReference type="ChEBI" id="CHEBI:30616"/>
    </ligand>
</feature>
<dbReference type="SMART" id="SM00109">
    <property type="entry name" value="C1"/>
    <property type="match status" value="1"/>
</dbReference>
<evidence type="ECO:0000256" key="1">
    <source>
        <dbReference type="ARBA" id="ARBA00005490"/>
    </source>
</evidence>
<keyword evidence="11" id="KW-0862">Zinc</keyword>
<feature type="domain" description="AGC-kinase C-terminal" evidence="19">
    <location>
        <begin position="410"/>
        <end position="478"/>
    </location>
</feature>
<dbReference type="GeneTree" id="ENSGT00940000154711"/>
<dbReference type="InterPro" id="IPR017892">
    <property type="entry name" value="Pkinase_C"/>
</dbReference>
<dbReference type="Pfam" id="PF00433">
    <property type="entry name" value="Pkinase_C"/>
    <property type="match status" value="1"/>
</dbReference>
<dbReference type="PROSITE" id="PS50081">
    <property type="entry name" value="ZF_DAG_PE_2"/>
    <property type="match status" value="2"/>
</dbReference>
<evidence type="ECO:0000256" key="3">
    <source>
        <dbReference type="ARBA" id="ARBA00022527"/>
    </source>
</evidence>
<reference evidence="20" key="2">
    <citation type="submission" date="2025-08" db="UniProtKB">
        <authorList>
            <consortium name="Ensembl"/>
        </authorList>
    </citation>
    <scope>IDENTIFICATION</scope>
    <source>
        <strain evidence="20">Hd-rR</strain>
    </source>
</reference>
<dbReference type="InterPro" id="IPR002219">
    <property type="entry name" value="PKC_DAG/PE"/>
</dbReference>
<comment type="similarity">
    <text evidence="1">Belongs to the protein kinase superfamily. AGC Ser/Thr protein kinase family. PKC subfamily.</text>
</comment>
<dbReference type="SMART" id="SM00220">
    <property type="entry name" value="S_TKc"/>
    <property type="match status" value="1"/>
</dbReference>
<evidence type="ECO:0000256" key="12">
    <source>
        <dbReference type="ARBA" id="ARBA00022840"/>
    </source>
</evidence>
<dbReference type="PANTHER" id="PTHR24351">
    <property type="entry name" value="RIBOSOMAL PROTEIN S6 KINASE"/>
    <property type="match status" value="1"/>
</dbReference>
<dbReference type="Gene3D" id="3.30.60.20">
    <property type="match status" value="2"/>
</dbReference>
<dbReference type="SUPFAM" id="SSF56112">
    <property type="entry name" value="Protein kinase-like (PK-like)"/>
    <property type="match status" value="1"/>
</dbReference>
<keyword evidence="8 15" id="KW-0547">Nucleotide-binding</keyword>
<evidence type="ECO:0000256" key="15">
    <source>
        <dbReference type="PROSITE-ProRule" id="PRU10141"/>
    </source>
</evidence>
<sequence length="478" mass="54930">MATYLRQPTYCSHCRDFIWGVLGKQGYQCQGEYFSRARSNFSGNIVGSQRFSVNMPHKFSIHNYKVPTFCDHCGSLLWGLMRQGLQCKVCKMNVHRRCETNVAPNCGVDARGIAKVLSDMGVTPDKISNTAQRRRKENGQSQRRNLKDFSFIKVLGKGSFGKVMLAELKGTDEVYAVKVLKKDVILQDDDVDCTLTEKRILALARRHPYLTQLYCCFQTRDRLFFVMEYVNGGDLMFQIQRSRKFDEPRSRFYAAEVTSALMFLHRNGVIYRDLKLDNILLDAEGHCKLADFGMCKEGIMNGVTTTTFCGTPDYIAPEILQELEYGASVDWWALGVLMYEMMAGQPPFEADNEDDLFESILHDDVLYPVWLSKDAVSILRAFMTKNPSKRLGCVVSQGCEEAIKTHAFFREIDWVLLEQRKVKPPFKPRITKRDVNNFDQDFTKEDPVLTPTDETIIRQINQEEFKDFSYCAPEETQT</sequence>
<dbReference type="Pfam" id="PF00069">
    <property type="entry name" value="Pkinase"/>
    <property type="match status" value="1"/>
</dbReference>
<evidence type="ECO:0000313" key="20">
    <source>
        <dbReference type="Ensembl" id="ENSORLP00000012962.2"/>
    </source>
</evidence>
<keyword evidence="12 15" id="KW-0067">ATP-binding</keyword>
<dbReference type="InterPro" id="IPR034669">
    <property type="entry name" value="nPKC_epsilon"/>
</dbReference>
<dbReference type="PROSITE" id="PS51285">
    <property type="entry name" value="AGC_KINASE_CTER"/>
    <property type="match status" value="1"/>
</dbReference>
<evidence type="ECO:0000259" key="19">
    <source>
        <dbReference type="PROSITE" id="PS51285"/>
    </source>
</evidence>
<dbReference type="GO" id="GO:0005524">
    <property type="term" value="F:ATP binding"/>
    <property type="evidence" value="ECO:0007669"/>
    <property type="project" value="UniProtKB-UniRule"/>
</dbReference>
<dbReference type="SUPFAM" id="SSF57889">
    <property type="entry name" value="Cysteine-rich domain"/>
    <property type="match status" value="2"/>
</dbReference>
<dbReference type="FunFam" id="1.10.510.10:FF:000126">
    <property type="entry name" value="Protein kinase C epsilon"/>
    <property type="match status" value="1"/>
</dbReference>
<evidence type="ECO:0000256" key="13">
    <source>
        <dbReference type="ARBA" id="ARBA00047272"/>
    </source>
</evidence>
<proteinExistence type="inferred from homology"/>
<organism evidence="20 21">
    <name type="scientific">Oryzias latipes</name>
    <name type="common">Japanese rice fish</name>
    <name type="synonym">Japanese killifish</name>
    <dbReference type="NCBI Taxonomy" id="8090"/>
    <lineage>
        <taxon>Eukaryota</taxon>
        <taxon>Metazoa</taxon>
        <taxon>Chordata</taxon>
        <taxon>Craniata</taxon>
        <taxon>Vertebrata</taxon>
        <taxon>Euteleostomi</taxon>
        <taxon>Actinopterygii</taxon>
        <taxon>Neopterygii</taxon>
        <taxon>Teleostei</taxon>
        <taxon>Neoteleostei</taxon>
        <taxon>Acanthomorphata</taxon>
        <taxon>Ovalentaria</taxon>
        <taxon>Atherinomorphae</taxon>
        <taxon>Beloniformes</taxon>
        <taxon>Adrianichthyidae</taxon>
        <taxon>Oryziinae</taxon>
        <taxon>Oryzias</taxon>
    </lineage>
</organism>
<dbReference type="FunFam" id="3.30.60.20:FF:000003">
    <property type="entry name" value="Protein kinase C delta"/>
    <property type="match status" value="1"/>
</dbReference>
<dbReference type="InterPro" id="IPR011009">
    <property type="entry name" value="Kinase-like_dom_sf"/>
</dbReference>
<dbReference type="PROSITE" id="PS00107">
    <property type="entry name" value="PROTEIN_KINASE_ATP"/>
    <property type="match status" value="1"/>
</dbReference>
<dbReference type="Gene3D" id="1.10.510.10">
    <property type="entry name" value="Transferase(Phosphotransferase) domain 1"/>
    <property type="match status" value="1"/>
</dbReference>
<reference evidence="20" key="3">
    <citation type="submission" date="2025-09" db="UniProtKB">
        <authorList>
            <consortium name="Ensembl"/>
        </authorList>
    </citation>
    <scope>IDENTIFICATION</scope>
    <source>
        <strain evidence="20">Hd-rR</strain>
    </source>
</reference>
<evidence type="ECO:0000256" key="6">
    <source>
        <dbReference type="ARBA" id="ARBA00022723"/>
    </source>
</evidence>
<dbReference type="GO" id="GO:0106310">
    <property type="term" value="F:protein serine kinase activity"/>
    <property type="evidence" value="ECO:0007669"/>
    <property type="project" value="RHEA"/>
</dbReference>
<evidence type="ECO:0000256" key="8">
    <source>
        <dbReference type="ARBA" id="ARBA00022741"/>
    </source>
</evidence>
<reference evidence="20 21" key="1">
    <citation type="journal article" date="2007" name="Nature">
        <title>The medaka draft genome and insights into vertebrate genome evolution.</title>
        <authorList>
            <person name="Kasahara M."/>
            <person name="Naruse K."/>
            <person name="Sasaki S."/>
            <person name="Nakatani Y."/>
            <person name="Qu W."/>
            <person name="Ahsan B."/>
            <person name="Yamada T."/>
            <person name="Nagayasu Y."/>
            <person name="Doi K."/>
            <person name="Kasai Y."/>
            <person name="Jindo T."/>
            <person name="Kobayashi D."/>
            <person name="Shimada A."/>
            <person name="Toyoda A."/>
            <person name="Kuroki Y."/>
            <person name="Fujiyama A."/>
            <person name="Sasaki T."/>
            <person name="Shimizu A."/>
            <person name="Asakawa S."/>
            <person name="Shimizu N."/>
            <person name="Hashimoto S."/>
            <person name="Yang J."/>
            <person name="Lee Y."/>
            <person name="Matsushima K."/>
            <person name="Sugano S."/>
            <person name="Sakaizumi M."/>
            <person name="Narita T."/>
            <person name="Ohishi K."/>
            <person name="Haga S."/>
            <person name="Ohta F."/>
            <person name="Nomoto H."/>
            <person name="Nogata K."/>
            <person name="Morishita T."/>
            <person name="Endo T."/>
            <person name="Shin-I T."/>
            <person name="Takeda H."/>
            <person name="Morishita S."/>
            <person name="Kohara Y."/>
        </authorList>
    </citation>
    <scope>NUCLEOTIDE SEQUENCE [LARGE SCALE GENOMIC DNA]</scope>
    <source>
        <strain evidence="20 21">Hd-rR</strain>
    </source>
</reference>
<comment type="catalytic activity">
    <reaction evidence="13">
        <text>L-threonyl-[protein] + ATP = O-phospho-L-threonyl-[protein] + ADP + H(+)</text>
        <dbReference type="Rhea" id="RHEA:46608"/>
        <dbReference type="Rhea" id="RHEA-COMP:11060"/>
        <dbReference type="Rhea" id="RHEA-COMP:11605"/>
        <dbReference type="ChEBI" id="CHEBI:15378"/>
        <dbReference type="ChEBI" id="CHEBI:30013"/>
        <dbReference type="ChEBI" id="CHEBI:30616"/>
        <dbReference type="ChEBI" id="CHEBI:61977"/>
        <dbReference type="ChEBI" id="CHEBI:456216"/>
        <dbReference type="EC" id="2.7.11.13"/>
    </reaction>
</comment>
<dbReference type="CDD" id="cd20838">
    <property type="entry name" value="C1_nPKC_epsilon-like_rpt2"/>
    <property type="match status" value="1"/>
</dbReference>
<gene>
    <name evidence="20" type="primary">prkcea</name>
</gene>
<evidence type="ECO:0000256" key="9">
    <source>
        <dbReference type="ARBA" id="ARBA00022771"/>
    </source>
</evidence>
<dbReference type="Ensembl" id="ENSORLT00000012963.2">
    <property type="protein sequence ID" value="ENSORLP00000012962.2"/>
    <property type="gene ID" value="ENSORLG00000010344.2"/>
</dbReference>
<dbReference type="InterPro" id="IPR000961">
    <property type="entry name" value="AGC-kinase_C"/>
</dbReference>
<feature type="domain" description="Protein kinase" evidence="17">
    <location>
        <begin position="149"/>
        <end position="409"/>
    </location>
</feature>
<dbReference type="InterPro" id="IPR017441">
    <property type="entry name" value="Protein_kinase_ATP_BS"/>
</dbReference>
<evidence type="ECO:0000256" key="11">
    <source>
        <dbReference type="ARBA" id="ARBA00022833"/>
    </source>
</evidence>
<dbReference type="Bgee" id="ENSORLG00000010344">
    <property type="expression patterns" value="Expressed in brain and 11 other cell types or tissues"/>
</dbReference>
<dbReference type="InterPro" id="IPR000719">
    <property type="entry name" value="Prot_kinase_dom"/>
</dbReference>
<dbReference type="FunFam" id="3.30.200.20:FF:000080">
    <property type="entry name" value="Protein kinase C"/>
    <property type="match status" value="1"/>
</dbReference>
<dbReference type="GO" id="GO:0008270">
    <property type="term" value="F:zinc ion binding"/>
    <property type="evidence" value="ECO:0007669"/>
    <property type="project" value="UniProtKB-KW"/>
</dbReference>
<dbReference type="Pfam" id="PF00130">
    <property type="entry name" value="C1_1"/>
    <property type="match status" value="2"/>
</dbReference>
<keyword evidence="9" id="KW-0863">Zinc-finger</keyword>
<evidence type="ECO:0000256" key="2">
    <source>
        <dbReference type="ARBA" id="ARBA00012429"/>
    </source>
</evidence>
<evidence type="ECO:0000313" key="21">
    <source>
        <dbReference type="Proteomes" id="UP000001038"/>
    </source>
</evidence>
<dbReference type="GO" id="GO:0004674">
    <property type="term" value="F:protein serine/threonine kinase activity"/>
    <property type="evidence" value="ECO:0000318"/>
    <property type="project" value="GO_Central"/>
</dbReference>
<keyword evidence="4" id="KW-0597">Phosphoprotein</keyword>
<dbReference type="PROSITE" id="PS00479">
    <property type="entry name" value="ZF_DAG_PE_1"/>
    <property type="match status" value="1"/>
</dbReference>
<feature type="domain" description="Phorbol-ester/DAG-type" evidence="18">
    <location>
        <begin position="1"/>
        <end position="30"/>
    </location>
</feature>
<evidence type="ECO:0000256" key="5">
    <source>
        <dbReference type="ARBA" id="ARBA00022679"/>
    </source>
</evidence>
<dbReference type="Proteomes" id="UP000001038">
    <property type="component" value="Chromosome 19"/>
</dbReference>
<evidence type="ECO:0000256" key="14">
    <source>
        <dbReference type="ARBA" id="ARBA00047470"/>
    </source>
</evidence>
<dbReference type="GO" id="GO:0004697">
    <property type="term" value="F:diacylglycerol-dependent serine/threonine kinase activity"/>
    <property type="evidence" value="ECO:0007669"/>
    <property type="project" value="UniProtKB-EC"/>
</dbReference>
<dbReference type="InterPro" id="IPR008271">
    <property type="entry name" value="Ser/Thr_kinase_AS"/>
</dbReference>
<evidence type="ECO:0000256" key="16">
    <source>
        <dbReference type="RuleBase" id="RU000304"/>
    </source>
</evidence>
<dbReference type="CDD" id="cd05591">
    <property type="entry name" value="STKc_nPKC_epsilon"/>
    <property type="match status" value="1"/>
</dbReference>
<accession>H2M3F8</accession>
<keyword evidence="5" id="KW-0808">Transferase</keyword>
<dbReference type="HOGENOM" id="CLU_000288_54_4_1"/>
<dbReference type="Gene3D" id="3.30.200.20">
    <property type="entry name" value="Phosphorylase Kinase, domain 1"/>
    <property type="match status" value="1"/>
</dbReference>
<comment type="catalytic activity">
    <reaction evidence="14">
        <text>L-seryl-[protein] + ATP = O-phospho-L-seryl-[protein] + ADP + H(+)</text>
        <dbReference type="Rhea" id="RHEA:17989"/>
        <dbReference type="Rhea" id="RHEA-COMP:9863"/>
        <dbReference type="Rhea" id="RHEA-COMP:11604"/>
        <dbReference type="ChEBI" id="CHEBI:15378"/>
        <dbReference type="ChEBI" id="CHEBI:29999"/>
        <dbReference type="ChEBI" id="CHEBI:30616"/>
        <dbReference type="ChEBI" id="CHEBI:83421"/>
        <dbReference type="ChEBI" id="CHEBI:456216"/>
        <dbReference type="EC" id="2.7.11.13"/>
    </reaction>
</comment>
<dbReference type="SMART" id="SM00133">
    <property type="entry name" value="S_TK_X"/>
    <property type="match status" value="1"/>
</dbReference>
<evidence type="ECO:0000259" key="18">
    <source>
        <dbReference type="PROSITE" id="PS50081"/>
    </source>
</evidence>
<keyword evidence="6" id="KW-0479">Metal-binding</keyword>
<dbReference type="EC" id="2.7.11.13" evidence="2"/>
<evidence type="ECO:0000259" key="17">
    <source>
        <dbReference type="PROSITE" id="PS50011"/>
    </source>
</evidence>
<dbReference type="AlphaFoldDB" id="H2M3F8"/>
<keyword evidence="10" id="KW-0418">Kinase</keyword>
<evidence type="ECO:0000256" key="4">
    <source>
        <dbReference type="ARBA" id="ARBA00022553"/>
    </source>
</evidence>
<feature type="domain" description="Phorbol-ester/DAG-type" evidence="18">
    <location>
        <begin position="56"/>
        <end position="106"/>
    </location>
</feature>
<keyword evidence="21" id="KW-1185">Reference proteome</keyword>
<dbReference type="PRINTS" id="PR00008">
    <property type="entry name" value="DAGPEDOMAIN"/>
</dbReference>